<feature type="region of interest" description="Disordered" evidence="1">
    <location>
        <begin position="80"/>
        <end position="102"/>
    </location>
</feature>
<keyword evidence="4" id="KW-1185">Reference proteome</keyword>
<keyword evidence="2" id="KW-0472">Membrane</keyword>
<organism evidence="3 4">
    <name type="scientific">Dyadobacter psychrotolerans</name>
    <dbReference type="NCBI Taxonomy" id="2541721"/>
    <lineage>
        <taxon>Bacteria</taxon>
        <taxon>Pseudomonadati</taxon>
        <taxon>Bacteroidota</taxon>
        <taxon>Cytophagia</taxon>
        <taxon>Cytophagales</taxon>
        <taxon>Spirosomataceae</taxon>
        <taxon>Dyadobacter</taxon>
    </lineage>
</organism>
<evidence type="ECO:0000313" key="4">
    <source>
        <dbReference type="Proteomes" id="UP000294850"/>
    </source>
</evidence>
<feature type="region of interest" description="Disordered" evidence="1">
    <location>
        <begin position="1"/>
        <end position="22"/>
    </location>
</feature>
<proteinExistence type="predicted"/>
<feature type="transmembrane region" description="Helical" evidence="2">
    <location>
        <begin position="55"/>
        <end position="73"/>
    </location>
</feature>
<sequence length="139" mass="15663">MSQSLDSSVKLSKPFSSNTDEEKESLIYEANLYRDKLEDQWGDLKSDAKQYGKQALIIGGVVTTTFLVLNALLPDTKKKEKEIKGKNTERPQPVAKEVKVKKSSENTVKSAVQSLAWTLAIGWARQKLEKYIADDRKTE</sequence>
<keyword evidence="2" id="KW-0812">Transmembrane</keyword>
<comment type="caution">
    <text evidence="3">The sequence shown here is derived from an EMBL/GenBank/DDBJ whole genome shotgun (WGS) entry which is preliminary data.</text>
</comment>
<dbReference type="Proteomes" id="UP000294850">
    <property type="component" value="Unassembled WGS sequence"/>
</dbReference>
<gene>
    <name evidence="3" type="ORF">E0F88_23835</name>
</gene>
<dbReference type="RefSeq" id="WP_131960789.1">
    <property type="nucleotide sequence ID" value="NZ_SMFL01000010.1"/>
</dbReference>
<evidence type="ECO:0000256" key="2">
    <source>
        <dbReference type="SAM" id="Phobius"/>
    </source>
</evidence>
<reference evidence="3 4" key="1">
    <citation type="submission" date="2019-03" db="EMBL/GenBank/DDBJ databases">
        <title>Dyadobacter AR-3-6 sp. nov., isolated from arctic soil.</title>
        <authorList>
            <person name="Chaudhary D.K."/>
        </authorList>
    </citation>
    <scope>NUCLEOTIDE SEQUENCE [LARGE SCALE GENOMIC DNA]</scope>
    <source>
        <strain evidence="3 4">AR-3-6</strain>
    </source>
</reference>
<feature type="compositionally biased region" description="Polar residues" evidence="1">
    <location>
        <begin position="1"/>
        <end position="18"/>
    </location>
</feature>
<protein>
    <submittedName>
        <fullName evidence="3">Uncharacterized protein</fullName>
    </submittedName>
</protein>
<keyword evidence="2" id="KW-1133">Transmembrane helix</keyword>
<dbReference type="OrthoDB" id="961307at2"/>
<evidence type="ECO:0000256" key="1">
    <source>
        <dbReference type="SAM" id="MobiDB-lite"/>
    </source>
</evidence>
<evidence type="ECO:0000313" key="3">
    <source>
        <dbReference type="EMBL" id="TDE12079.1"/>
    </source>
</evidence>
<accession>A0A4R5DE59</accession>
<dbReference type="EMBL" id="SMFL01000010">
    <property type="protein sequence ID" value="TDE12079.1"/>
    <property type="molecule type" value="Genomic_DNA"/>
</dbReference>
<name>A0A4R5DE59_9BACT</name>
<feature type="compositionally biased region" description="Basic and acidic residues" evidence="1">
    <location>
        <begin position="80"/>
        <end position="89"/>
    </location>
</feature>
<dbReference type="AlphaFoldDB" id="A0A4R5DE59"/>